<accession>A0A5C3Q5I0</accession>
<keyword evidence="4" id="KW-1185">Reference proteome</keyword>
<evidence type="ECO:0000313" key="4">
    <source>
        <dbReference type="Proteomes" id="UP000305067"/>
    </source>
</evidence>
<dbReference type="EMBL" id="ML178851">
    <property type="protein sequence ID" value="TFK97091.1"/>
    <property type="molecule type" value="Genomic_DNA"/>
</dbReference>
<feature type="transmembrane region" description="Helical" evidence="2">
    <location>
        <begin position="101"/>
        <end position="121"/>
    </location>
</feature>
<name>A0A5C3Q5I0_9AGAR</name>
<feature type="region of interest" description="Disordered" evidence="1">
    <location>
        <begin position="292"/>
        <end position="313"/>
    </location>
</feature>
<feature type="transmembrane region" description="Helical" evidence="2">
    <location>
        <begin position="248"/>
        <end position="266"/>
    </location>
</feature>
<reference evidence="3 4" key="1">
    <citation type="journal article" date="2019" name="Nat. Ecol. Evol.">
        <title>Megaphylogeny resolves global patterns of mushroom evolution.</title>
        <authorList>
            <person name="Varga T."/>
            <person name="Krizsan K."/>
            <person name="Foldi C."/>
            <person name="Dima B."/>
            <person name="Sanchez-Garcia M."/>
            <person name="Sanchez-Ramirez S."/>
            <person name="Szollosi G.J."/>
            <person name="Szarkandi J.G."/>
            <person name="Papp V."/>
            <person name="Albert L."/>
            <person name="Andreopoulos W."/>
            <person name="Angelini C."/>
            <person name="Antonin V."/>
            <person name="Barry K.W."/>
            <person name="Bougher N.L."/>
            <person name="Buchanan P."/>
            <person name="Buyck B."/>
            <person name="Bense V."/>
            <person name="Catcheside P."/>
            <person name="Chovatia M."/>
            <person name="Cooper J."/>
            <person name="Damon W."/>
            <person name="Desjardin D."/>
            <person name="Finy P."/>
            <person name="Geml J."/>
            <person name="Haridas S."/>
            <person name="Hughes K."/>
            <person name="Justo A."/>
            <person name="Karasinski D."/>
            <person name="Kautmanova I."/>
            <person name="Kiss B."/>
            <person name="Kocsube S."/>
            <person name="Kotiranta H."/>
            <person name="LaButti K.M."/>
            <person name="Lechner B.E."/>
            <person name="Liimatainen K."/>
            <person name="Lipzen A."/>
            <person name="Lukacs Z."/>
            <person name="Mihaltcheva S."/>
            <person name="Morgado L.N."/>
            <person name="Niskanen T."/>
            <person name="Noordeloos M.E."/>
            <person name="Ohm R.A."/>
            <person name="Ortiz-Santana B."/>
            <person name="Ovrebo C."/>
            <person name="Racz N."/>
            <person name="Riley R."/>
            <person name="Savchenko A."/>
            <person name="Shiryaev A."/>
            <person name="Soop K."/>
            <person name="Spirin V."/>
            <person name="Szebenyi C."/>
            <person name="Tomsovsky M."/>
            <person name="Tulloss R.E."/>
            <person name="Uehling J."/>
            <person name="Grigoriev I.V."/>
            <person name="Vagvolgyi C."/>
            <person name="Papp T."/>
            <person name="Martin F.M."/>
            <person name="Miettinen O."/>
            <person name="Hibbett D.S."/>
            <person name="Nagy L.G."/>
        </authorList>
    </citation>
    <scope>NUCLEOTIDE SEQUENCE [LARGE SCALE GENOMIC DNA]</scope>
    <source>
        <strain evidence="3 4">CBS 309.79</strain>
    </source>
</reference>
<feature type="transmembrane region" description="Helical" evidence="2">
    <location>
        <begin position="49"/>
        <end position="70"/>
    </location>
</feature>
<evidence type="ECO:0000256" key="1">
    <source>
        <dbReference type="SAM" id="MobiDB-lite"/>
    </source>
</evidence>
<feature type="compositionally biased region" description="Polar residues" evidence="1">
    <location>
        <begin position="293"/>
        <end position="311"/>
    </location>
</feature>
<evidence type="ECO:0000313" key="3">
    <source>
        <dbReference type="EMBL" id="TFK97091.1"/>
    </source>
</evidence>
<feature type="transmembrane region" description="Helical" evidence="2">
    <location>
        <begin position="20"/>
        <end position="37"/>
    </location>
</feature>
<sequence length="356" mass="38865">MGEALTFVSSHFIALWTETLLYGSYTALYAICMHVLLDRRRHRFAENTPMITMASGLFLLGTAHVIVNFARGIQAFTVVENTPREVYSAFGTPISVAKQSIYTSTVILSDSLLIFRCYTVWGQNWKVILVPVVLLVLGGTTGFVTVYQFTVVEPGNEDGVYTGSLKSWATAAYGFSLAANVLVTSLIAWRIWRHTRRVRAIVEGVEKARYDRALAMVIESGAIYSLSLTIMLIMYTLNTHGQRIVYDALSQIAGIMPTLIIVRIGLGVNAHNTAEDTSHTLRFAHSTTTTTTLHSPAVQSARSGTTQTNDDATIAYDDPQASNISLHPPLKASHSTCRSLIKRSDAGSGSGDSSYA</sequence>
<feature type="transmembrane region" description="Helical" evidence="2">
    <location>
        <begin position="128"/>
        <end position="150"/>
    </location>
</feature>
<keyword evidence="2" id="KW-0472">Membrane</keyword>
<proteinExistence type="predicted"/>
<gene>
    <name evidence="3" type="ORF">BDV98DRAFT_275227</name>
</gene>
<organism evidence="3 4">
    <name type="scientific">Pterulicium gracile</name>
    <dbReference type="NCBI Taxonomy" id="1884261"/>
    <lineage>
        <taxon>Eukaryota</taxon>
        <taxon>Fungi</taxon>
        <taxon>Dikarya</taxon>
        <taxon>Basidiomycota</taxon>
        <taxon>Agaricomycotina</taxon>
        <taxon>Agaricomycetes</taxon>
        <taxon>Agaricomycetidae</taxon>
        <taxon>Agaricales</taxon>
        <taxon>Pleurotineae</taxon>
        <taxon>Pterulaceae</taxon>
        <taxon>Pterulicium</taxon>
    </lineage>
</organism>
<feature type="transmembrane region" description="Helical" evidence="2">
    <location>
        <begin position="170"/>
        <end position="192"/>
    </location>
</feature>
<protein>
    <submittedName>
        <fullName evidence="3">Uncharacterized protein</fullName>
    </submittedName>
</protein>
<feature type="transmembrane region" description="Helical" evidence="2">
    <location>
        <begin position="213"/>
        <end position="236"/>
    </location>
</feature>
<dbReference type="AlphaFoldDB" id="A0A5C3Q5I0"/>
<keyword evidence="2" id="KW-1133">Transmembrane helix</keyword>
<dbReference type="OrthoDB" id="3354175at2759"/>
<keyword evidence="2" id="KW-0812">Transmembrane</keyword>
<dbReference type="Proteomes" id="UP000305067">
    <property type="component" value="Unassembled WGS sequence"/>
</dbReference>
<evidence type="ECO:0000256" key="2">
    <source>
        <dbReference type="SAM" id="Phobius"/>
    </source>
</evidence>